<dbReference type="Pfam" id="PF00149">
    <property type="entry name" value="Metallophos"/>
    <property type="match status" value="1"/>
</dbReference>
<dbReference type="Proteomes" id="UP000885779">
    <property type="component" value="Unassembled WGS sequence"/>
</dbReference>
<name>A0A7V4U1Q7_CALAY</name>
<dbReference type="GO" id="GO:0003993">
    <property type="term" value="F:acid phosphatase activity"/>
    <property type="evidence" value="ECO:0007669"/>
    <property type="project" value="InterPro"/>
</dbReference>
<evidence type="ECO:0000259" key="3">
    <source>
        <dbReference type="Pfam" id="PF16656"/>
    </source>
</evidence>
<dbReference type="AlphaFoldDB" id="A0A7V4U1Q7"/>
<dbReference type="GO" id="GO:0046872">
    <property type="term" value="F:metal ion binding"/>
    <property type="evidence" value="ECO:0007669"/>
    <property type="project" value="InterPro"/>
</dbReference>
<feature type="domain" description="Purple acid phosphatase N-terminal" evidence="3">
    <location>
        <begin position="57"/>
        <end position="126"/>
    </location>
</feature>
<protein>
    <recommendedName>
        <fullName evidence="5">Metallophosphoesterase family protein</fullName>
    </recommendedName>
</protein>
<dbReference type="InterPro" id="IPR029052">
    <property type="entry name" value="Metallo-depent_PP-like"/>
</dbReference>
<dbReference type="PANTHER" id="PTHR22953:SF153">
    <property type="entry name" value="PURPLE ACID PHOSPHATASE"/>
    <property type="match status" value="1"/>
</dbReference>
<dbReference type="InterPro" id="IPR008963">
    <property type="entry name" value="Purple_acid_Pase-like_N"/>
</dbReference>
<dbReference type="InterPro" id="IPR004843">
    <property type="entry name" value="Calcineurin-like_PHP"/>
</dbReference>
<gene>
    <name evidence="4" type="ORF">ENK44_09990</name>
</gene>
<dbReference type="SUPFAM" id="SSF56300">
    <property type="entry name" value="Metallo-dependent phosphatases"/>
    <property type="match status" value="1"/>
</dbReference>
<reference evidence="4" key="1">
    <citation type="journal article" date="2020" name="mSystems">
        <title>Genome- and Community-Level Interaction Insights into Carbon Utilization and Element Cycling Functions of Hydrothermarchaeota in Hydrothermal Sediment.</title>
        <authorList>
            <person name="Zhou Z."/>
            <person name="Liu Y."/>
            <person name="Xu W."/>
            <person name="Pan J."/>
            <person name="Luo Z.H."/>
            <person name="Li M."/>
        </authorList>
    </citation>
    <scope>NUCLEOTIDE SEQUENCE [LARGE SCALE GENOMIC DNA]</scope>
    <source>
        <strain evidence="4">HyVt-577</strain>
    </source>
</reference>
<evidence type="ECO:0000256" key="1">
    <source>
        <dbReference type="ARBA" id="ARBA00022729"/>
    </source>
</evidence>
<evidence type="ECO:0000259" key="2">
    <source>
        <dbReference type="Pfam" id="PF00149"/>
    </source>
</evidence>
<evidence type="ECO:0000313" key="4">
    <source>
        <dbReference type="EMBL" id="HGY56023.1"/>
    </source>
</evidence>
<keyword evidence="1" id="KW-0732">Signal</keyword>
<feature type="domain" description="Calcineurin-like phosphoesterase" evidence="2">
    <location>
        <begin position="144"/>
        <end position="328"/>
    </location>
</feature>
<organism evidence="4">
    <name type="scientific">Caldithrix abyssi</name>
    <dbReference type="NCBI Taxonomy" id="187145"/>
    <lineage>
        <taxon>Bacteria</taxon>
        <taxon>Pseudomonadati</taxon>
        <taxon>Calditrichota</taxon>
        <taxon>Calditrichia</taxon>
        <taxon>Calditrichales</taxon>
        <taxon>Calditrichaceae</taxon>
        <taxon>Caldithrix</taxon>
    </lineage>
</organism>
<evidence type="ECO:0008006" key="5">
    <source>
        <dbReference type="Google" id="ProtNLM"/>
    </source>
</evidence>
<feature type="non-terminal residue" evidence="4">
    <location>
        <position position="561"/>
    </location>
</feature>
<accession>A0A7V4U1Q7</accession>
<comment type="caution">
    <text evidence="4">The sequence shown here is derived from an EMBL/GenBank/DDBJ whole genome shotgun (WGS) entry which is preliminary data.</text>
</comment>
<dbReference type="Gene3D" id="2.60.40.380">
    <property type="entry name" value="Purple acid phosphatase-like, N-terminal"/>
    <property type="match status" value="1"/>
</dbReference>
<proteinExistence type="predicted"/>
<dbReference type="InterPro" id="IPR015914">
    <property type="entry name" value="PAPs_N"/>
</dbReference>
<dbReference type="InterPro" id="IPR039331">
    <property type="entry name" value="PAPs-like"/>
</dbReference>
<dbReference type="SUPFAM" id="SSF49363">
    <property type="entry name" value="Purple acid phosphatase, N-terminal domain"/>
    <property type="match status" value="1"/>
</dbReference>
<dbReference type="PANTHER" id="PTHR22953">
    <property type="entry name" value="ACID PHOSPHATASE RELATED"/>
    <property type="match status" value="1"/>
</dbReference>
<dbReference type="Pfam" id="PF16656">
    <property type="entry name" value="Pur_ac_phosph_N"/>
    <property type="match status" value="1"/>
</dbReference>
<dbReference type="EMBL" id="DRQG01000092">
    <property type="protein sequence ID" value="HGY56023.1"/>
    <property type="molecule type" value="Genomic_DNA"/>
</dbReference>
<sequence>MSHHLIRRKTVSLVISLLLLFVTVKAKNFSMNAFENSQADNLSSTEGWSVTRKAPYLIYEGNPQEMTLLWQLTTTGSCALDWGTDTAYALGSVQTAEYGDDHQHRYTFTGLQPATKYFYKVTAGSDIHKGSFRSAPADTASNLKFLVYGDTRSYPQKHALVAAKILETIRNDQDFQTILLSVGDLVHYGDQESYWDNEFFNPDYPDILNMLAALPYQSCRGNHEQSAVLFKKYFPYPFIGGRYWSFDYGPAHFAVVDQYTDYSSGSAQLNWLENDLATTTKPWKFLLFHEPGWSAGGHENEKDVQNYIQPLCLRYNVPVVLAGHNHYYARAVVDDIHHITTGGGGAPIYAADPDYPHVVTVAQVHHFCKINIENDLLYFTVEDINNNQIDYFVTNKYGILPHDVTVSNVFLPKDQDSLLLRVPVKNPFEHTIEVKALLIGKSGLYADSLVLYDDGNHGDDSPGDGLWGNYASDIPVEDEFTVAIAIADIDSGMYFQSPDEARFTTIGPLVLDHYRITSRDTIPHDGDKLKFEFFLRNDGSATAADNITSQIVPLDTFSIIT</sequence>
<dbReference type="Gene3D" id="3.60.21.10">
    <property type="match status" value="1"/>
</dbReference>